<evidence type="ECO:0000256" key="2">
    <source>
        <dbReference type="SAM" id="Phobius"/>
    </source>
</evidence>
<dbReference type="Proteomes" id="UP001244011">
    <property type="component" value="Unassembled WGS sequence"/>
</dbReference>
<dbReference type="AlphaFoldDB" id="A0AAJ0BZ49"/>
<evidence type="ECO:0000313" key="4">
    <source>
        <dbReference type="Proteomes" id="UP001244011"/>
    </source>
</evidence>
<dbReference type="RefSeq" id="XP_060283396.1">
    <property type="nucleotide sequence ID" value="XM_060433088.1"/>
</dbReference>
<evidence type="ECO:0000256" key="1">
    <source>
        <dbReference type="SAM" id="Coils"/>
    </source>
</evidence>
<evidence type="ECO:0000313" key="3">
    <source>
        <dbReference type="EMBL" id="KAK1767183.1"/>
    </source>
</evidence>
<organism evidence="3 4">
    <name type="scientific">Phialemonium atrogriseum</name>
    <dbReference type="NCBI Taxonomy" id="1093897"/>
    <lineage>
        <taxon>Eukaryota</taxon>
        <taxon>Fungi</taxon>
        <taxon>Dikarya</taxon>
        <taxon>Ascomycota</taxon>
        <taxon>Pezizomycotina</taxon>
        <taxon>Sordariomycetes</taxon>
        <taxon>Sordariomycetidae</taxon>
        <taxon>Cephalothecales</taxon>
        <taxon>Cephalothecaceae</taxon>
        <taxon>Phialemonium</taxon>
    </lineage>
</organism>
<gene>
    <name evidence="3" type="ORF">QBC33DRAFT_80301</name>
</gene>
<feature type="transmembrane region" description="Helical" evidence="2">
    <location>
        <begin position="45"/>
        <end position="62"/>
    </location>
</feature>
<accession>A0AAJ0BZ49</accession>
<keyword evidence="2" id="KW-1133">Transmembrane helix</keyword>
<keyword evidence="1" id="KW-0175">Coiled coil</keyword>
<dbReference type="GeneID" id="85316275"/>
<name>A0AAJ0BZ49_9PEZI</name>
<keyword evidence="4" id="KW-1185">Reference proteome</keyword>
<feature type="coiled-coil region" evidence="1">
    <location>
        <begin position="235"/>
        <end position="269"/>
    </location>
</feature>
<dbReference type="EMBL" id="MU839009">
    <property type="protein sequence ID" value="KAK1767183.1"/>
    <property type="molecule type" value="Genomic_DNA"/>
</dbReference>
<keyword evidence="2" id="KW-0472">Membrane</keyword>
<keyword evidence="2" id="KW-0812">Transmembrane</keyword>
<sequence length="326" mass="36755">MISGILLFLCLAAGGLWDALSFCMKGLAALIAIFRAWDTELDSKVVSLFVSIYLLFSLWVHLEPVGRAVRRFSSSCVGSVREHIVHLLLLALSPVAANFHLASNRLHGWFDGAVDYWTTQPRLRGRTRRELADQRGRQAALCEAIASLNRLIRAGLRRQDCLAIDIRSVGKLQAPRYPLFPGPLESEFQEVPFVASGGYPSEVPELPGPWARLLSRTDYSVRNMGFALRELPPLIEENEGRVSKLREELARVNDGVKKAEDKLAKAQRQHEHRLRCEAAAAAKVRAQQKRETTPRRIGLTRFVLPLLYYHRKISSRANLTVQQQRS</sequence>
<comment type="caution">
    <text evidence="3">The sequence shown here is derived from an EMBL/GenBank/DDBJ whole genome shotgun (WGS) entry which is preliminary data.</text>
</comment>
<proteinExistence type="predicted"/>
<protein>
    <submittedName>
        <fullName evidence="3">Uncharacterized protein</fullName>
    </submittedName>
</protein>
<reference evidence="3" key="1">
    <citation type="submission" date="2023-06" db="EMBL/GenBank/DDBJ databases">
        <title>Genome-scale phylogeny and comparative genomics of the fungal order Sordariales.</title>
        <authorList>
            <consortium name="Lawrence Berkeley National Laboratory"/>
            <person name="Hensen N."/>
            <person name="Bonometti L."/>
            <person name="Westerberg I."/>
            <person name="Brannstrom I.O."/>
            <person name="Guillou S."/>
            <person name="Cros-Aarteil S."/>
            <person name="Calhoun S."/>
            <person name="Haridas S."/>
            <person name="Kuo A."/>
            <person name="Mondo S."/>
            <person name="Pangilinan J."/>
            <person name="Riley R."/>
            <person name="Labutti K."/>
            <person name="Andreopoulos B."/>
            <person name="Lipzen A."/>
            <person name="Chen C."/>
            <person name="Yanf M."/>
            <person name="Daum C."/>
            <person name="Ng V."/>
            <person name="Clum A."/>
            <person name="Steindorff A."/>
            <person name="Ohm R."/>
            <person name="Martin F."/>
            <person name="Silar P."/>
            <person name="Natvig D."/>
            <person name="Lalanne C."/>
            <person name="Gautier V."/>
            <person name="Ament-Velasquez S.L."/>
            <person name="Kruys A."/>
            <person name="Hutchinson M.I."/>
            <person name="Powell A.J."/>
            <person name="Barry K."/>
            <person name="Miller A.N."/>
            <person name="Grigoriev I.V."/>
            <person name="Debuchy R."/>
            <person name="Gladieux P."/>
            <person name="Thoren M.H."/>
            <person name="Johannesson H."/>
        </authorList>
    </citation>
    <scope>NUCLEOTIDE SEQUENCE</scope>
    <source>
        <strain evidence="3">8032-3</strain>
    </source>
</reference>